<dbReference type="GO" id="GO:0017025">
    <property type="term" value="F:TBP-class protein binding"/>
    <property type="evidence" value="ECO:0007669"/>
    <property type="project" value="TreeGrafter"/>
</dbReference>
<sequence length="546" mass="61319">MPTLQSFVKDGRRRTGSPQNGQAGLNPSRQAIGANAKVTLKKVSTSQQPQTQQALASRGLGNTQNTSAIMQQPPQSRPPGQGQGQNQKRDLYDTDAESLDTTVNHSIIEVEDSQRGGRHNQQDPNAATNDENSDPNAEESEEYEEEGDDMDDYQITQEDDQLLTQADIQHLSHEQKLQFLQQVQARPHALFTVEGDSYPTTTDGEPTEWEGGQEPTSEIDDGGAIATRPQRVIANGQLTRPFAPRPPQRGQMPDMFGANQTMPKLSGIFHQSATIRNQERFPTHATQQGGQPHEINSAALPANLNPISNQSRREIAPDLPAHSNNYQNTRGQVNRPPQLSQYQTSSSTRVQPLHVDPLEGRAPSNRLSSARTKANPIIQKEPMMEGRTVEESSADRVVDYDQEQLYALSYDALRNENFDKDPRAGPPALTDDMLQKPLVERLQFVQKNFDADRQSEFFHSLPTSEWEDAGDWFLDQFQSIIHRTKEARQNKRKLAQEFEQEVEKRYKHVSKKQSQVKEAMDKMKLQGESLVPRSPRASKSPRPRKG</sequence>
<feature type="compositionally biased region" description="Polar residues" evidence="1">
    <location>
        <begin position="42"/>
        <end position="70"/>
    </location>
</feature>
<feature type="compositionally biased region" description="Acidic residues" evidence="1">
    <location>
        <begin position="131"/>
        <end position="161"/>
    </location>
</feature>
<feature type="compositionally biased region" description="Polar residues" evidence="1">
    <location>
        <begin position="16"/>
        <end position="29"/>
    </location>
</feature>
<protein>
    <recommendedName>
        <fullName evidence="2">Extracellular mutant protein 11 C-terminal domain-containing protein</fullName>
    </recommendedName>
</protein>
<feature type="region of interest" description="Disordered" evidence="1">
    <location>
        <begin position="195"/>
        <end position="224"/>
    </location>
</feature>
<dbReference type="PANTHER" id="PTHR28244">
    <property type="entry name" value="RNA POLYMERASE I-SPECIFIC TRANSCRIPTION INITIATION FACTOR RRN11"/>
    <property type="match status" value="1"/>
</dbReference>
<dbReference type="InterPro" id="IPR053029">
    <property type="entry name" value="RNA_pol_I-specific_init_factor"/>
</dbReference>
<feature type="region of interest" description="Disordered" evidence="1">
    <location>
        <begin position="1"/>
        <end position="168"/>
    </location>
</feature>
<dbReference type="Pfam" id="PF15463">
    <property type="entry name" value="ECM11"/>
    <property type="match status" value="1"/>
</dbReference>
<dbReference type="GO" id="GO:0042790">
    <property type="term" value="P:nucleolar large rRNA transcription by RNA polymerase I"/>
    <property type="evidence" value="ECO:0007669"/>
    <property type="project" value="TreeGrafter"/>
</dbReference>
<feature type="compositionally biased region" description="Polar residues" evidence="1">
    <location>
        <begin position="322"/>
        <end position="350"/>
    </location>
</feature>
<evidence type="ECO:0000256" key="1">
    <source>
        <dbReference type="SAM" id="MobiDB-lite"/>
    </source>
</evidence>
<dbReference type="OrthoDB" id="5346740at2759"/>
<feature type="compositionally biased region" description="Low complexity" evidence="1">
    <location>
        <begin position="71"/>
        <end position="86"/>
    </location>
</feature>
<dbReference type="InterPro" id="IPR029178">
    <property type="entry name" value="Ecm11_C"/>
</dbReference>
<accession>A0A9W8XYD0</accession>
<dbReference type="GO" id="GO:0001164">
    <property type="term" value="F:RNA polymerase I core promoter sequence-specific DNA binding"/>
    <property type="evidence" value="ECO:0007669"/>
    <property type="project" value="TreeGrafter"/>
</dbReference>
<dbReference type="GO" id="GO:0070860">
    <property type="term" value="C:RNA polymerase I core factor complex"/>
    <property type="evidence" value="ECO:0007669"/>
    <property type="project" value="TreeGrafter"/>
</dbReference>
<feature type="domain" description="Extracellular mutant protein 11 C-terminal" evidence="2">
    <location>
        <begin position="399"/>
        <end position="530"/>
    </location>
</feature>
<keyword evidence="4" id="KW-1185">Reference proteome</keyword>
<comment type="caution">
    <text evidence="3">The sequence shown here is derived from an EMBL/GenBank/DDBJ whole genome shotgun (WGS) entry which is preliminary data.</text>
</comment>
<dbReference type="AlphaFoldDB" id="A0A9W8XYD0"/>
<proteinExistence type="predicted"/>
<evidence type="ECO:0000259" key="2">
    <source>
        <dbReference type="Pfam" id="PF15463"/>
    </source>
</evidence>
<feature type="region of interest" description="Disordered" evidence="1">
    <location>
        <begin position="505"/>
        <end position="546"/>
    </location>
</feature>
<dbReference type="Proteomes" id="UP001140560">
    <property type="component" value="Unassembled WGS sequence"/>
</dbReference>
<dbReference type="PANTHER" id="PTHR28244:SF1">
    <property type="entry name" value="RNA POLYMERASE I-SPECIFIC TRANSCRIPTION INITIATION FACTOR RRN11"/>
    <property type="match status" value="1"/>
</dbReference>
<evidence type="ECO:0000313" key="3">
    <source>
        <dbReference type="EMBL" id="KAJ4363059.1"/>
    </source>
</evidence>
<reference evidence="3" key="1">
    <citation type="submission" date="2022-10" db="EMBL/GenBank/DDBJ databases">
        <title>Tapping the CABI collections for fungal endophytes: first genome assemblies for Collariella, Neodidymelliopsis, Ascochyta clinopodiicola, Didymella pomorum, Didymosphaeria variabile, Neocosmospora piperis and Neocucurbitaria cava.</title>
        <authorList>
            <person name="Hill R."/>
        </authorList>
    </citation>
    <scope>NUCLEOTIDE SEQUENCE</scope>
    <source>
        <strain evidence="3">IMI 356814</strain>
    </source>
</reference>
<name>A0A9W8XYD0_9PLEO</name>
<dbReference type="EMBL" id="JAPEUY010000020">
    <property type="protein sequence ID" value="KAJ4363059.1"/>
    <property type="molecule type" value="Genomic_DNA"/>
</dbReference>
<feature type="region of interest" description="Disordered" evidence="1">
    <location>
        <begin position="318"/>
        <end position="369"/>
    </location>
</feature>
<gene>
    <name evidence="3" type="ORF">N0V83_010177</name>
</gene>
<organism evidence="3 4">
    <name type="scientific">Neocucurbitaria cava</name>
    <dbReference type="NCBI Taxonomy" id="798079"/>
    <lineage>
        <taxon>Eukaryota</taxon>
        <taxon>Fungi</taxon>
        <taxon>Dikarya</taxon>
        <taxon>Ascomycota</taxon>
        <taxon>Pezizomycotina</taxon>
        <taxon>Dothideomycetes</taxon>
        <taxon>Pleosporomycetidae</taxon>
        <taxon>Pleosporales</taxon>
        <taxon>Pleosporineae</taxon>
        <taxon>Cucurbitariaceae</taxon>
        <taxon>Neocucurbitaria</taxon>
    </lineage>
</organism>
<evidence type="ECO:0000313" key="4">
    <source>
        <dbReference type="Proteomes" id="UP001140560"/>
    </source>
</evidence>